<feature type="transmembrane region" description="Helical" evidence="5">
    <location>
        <begin position="46"/>
        <end position="65"/>
    </location>
</feature>
<evidence type="ECO:0000256" key="2">
    <source>
        <dbReference type="ARBA" id="ARBA00022692"/>
    </source>
</evidence>
<dbReference type="Proteomes" id="UP000202259">
    <property type="component" value="Chromosome"/>
</dbReference>
<evidence type="ECO:0000313" key="8">
    <source>
        <dbReference type="Proteomes" id="UP000202259"/>
    </source>
</evidence>
<feature type="transmembrane region" description="Helical" evidence="5">
    <location>
        <begin position="167"/>
        <end position="188"/>
    </location>
</feature>
<dbReference type="KEGG" id="cber:B5D82_04590"/>
<dbReference type="InterPro" id="IPR000620">
    <property type="entry name" value="EamA_dom"/>
</dbReference>
<dbReference type="GO" id="GO:0016020">
    <property type="term" value="C:membrane"/>
    <property type="evidence" value="ECO:0007669"/>
    <property type="project" value="UniProtKB-SubCell"/>
</dbReference>
<feature type="domain" description="EamA" evidence="6">
    <location>
        <begin position="140"/>
        <end position="270"/>
    </location>
</feature>
<dbReference type="InterPro" id="IPR037185">
    <property type="entry name" value="EmrE-like"/>
</dbReference>
<keyword evidence="3 5" id="KW-1133">Transmembrane helix</keyword>
<dbReference type="PANTHER" id="PTHR32322">
    <property type="entry name" value="INNER MEMBRANE TRANSPORTER"/>
    <property type="match status" value="1"/>
</dbReference>
<feature type="domain" description="EamA" evidence="6">
    <location>
        <begin position="1"/>
        <end position="116"/>
    </location>
</feature>
<sequence length="276" mass="29395">MFMRVGSPEFGPIVFTTLRTGIAAIFLIICLVLFKETKALKGRWRDVFVVGALNTAIPFALFSFATLTLTAGTASVLNATAPMFGAIVAYIWLKDKLSLSAMFGLVIGFIGVYLLVSDNLNIGIELTDKSLENHVLLPTLAAMLAALCYGVAANYTKKHLSTIKPLALAAGSQIAATTMLLPLSLFFIPETLPSVNAMWSVLLIGVICTGVAYILFFRLIAQLGPAKAISVTYLIPAFGILWGALFLGETISLMMLIGGSVTLLGVALTTGVLQRK</sequence>
<feature type="transmembrane region" description="Helical" evidence="5">
    <location>
        <begin position="228"/>
        <end position="247"/>
    </location>
</feature>
<keyword evidence="2 5" id="KW-0812">Transmembrane</keyword>
<feature type="transmembrane region" description="Helical" evidence="5">
    <location>
        <begin position="253"/>
        <end position="273"/>
    </location>
</feature>
<reference evidence="7 8" key="1">
    <citation type="submission" date="2017-08" db="EMBL/GenBank/DDBJ databases">
        <title>Complete genome of Colwellia sp. NB097-1, a psychrophile bacterium ioslated from Bering Sea.</title>
        <authorList>
            <person name="Chen X."/>
        </authorList>
    </citation>
    <scope>NUCLEOTIDE SEQUENCE [LARGE SCALE GENOMIC DNA]</scope>
    <source>
        <strain evidence="7 8">NB097-1</strain>
    </source>
</reference>
<evidence type="ECO:0000256" key="1">
    <source>
        <dbReference type="ARBA" id="ARBA00004141"/>
    </source>
</evidence>
<evidence type="ECO:0000256" key="3">
    <source>
        <dbReference type="ARBA" id="ARBA00022989"/>
    </source>
</evidence>
<accession>A0A222GDE0</accession>
<dbReference type="OrthoDB" id="9810556at2"/>
<gene>
    <name evidence="7" type="ORF">B5D82_04590</name>
</gene>
<evidence type="ECO:0000259" key="6">
    <source>
        <dbReference type="Pfam" id="PF00892"/>
    </source>
</evidence>
<comment type="subcellular location">
    <subcellularLocation>
        <location evidence="1">Membrane</location>
        <topology evidence="1">Multi-pass membrane protein</topology>
    </subcellularLocation>
</comment>
<feature type="transmembrane region" description="Helical" evidence="5">
    <location>
        <begin position="99"/>
        <end position="116"/>
    </location>
</feature>
<dbReference type="SUPFAM" id="SSF103481">
    <property type="entry name" value="Multidrug resistance efflux transporter EmrE"/>
    <property type="match status" value="2"/>
</dbReference>
<dbReference type="EMBL" id="CP020465">
    <property type="protein sequence ID" value="ASP49887.1"/>
    <property type="molecule type" value="Genomic_DNA"/>
</dbReference>
<feature type="transmembrane region" description="Helical" evidence="5">
    <location>
        <begin position="71"/>
        <end position="92"/>
    </location>
</feature>
<proteinExistence type="predicted"/>
<keyword evidence="8" id="KW-1185">Reference proteome</keyword>
<dbReference type="Pfam" id="PF00892">
    <property type="entry name" value="EamA"/>
    <property type="match status" value="2"/>
</dbReference>
<evidence type="ECO:0000313" key="7">
    <source>
        <dbReference type="EMBL" id="ASP49887.1"/>
    </source>
</evidence>
<evidence type="ECO:0000256" key="5">
    <source>
        <dbReference type="SAM" id="Phobius"/>
    </source>
</evidence>
<keyword evidence="4 5" id="KW-0472">Membrane</keyword>
<feature type="transmembrane region" description="Helical" evidence="5">
    <location>
        <begin position="194"/>
        <end position="216"/>
    </location>
</feature>
<feature type="transmembrane region" description="Helical" evidence="5">
    <location>
        <begin position="136"/>
        <end position="155"/>
    </location>
</feature>
<feature type="transmembrane region" description="Helical" evidence="5">
    <location>
        <begin position="12"/>
        <end position="34"/>
    </location>
</feature>
<dbReference type="AlphaFoldDB" id="A0A222GDE0"/>
<dbReference type="InterPro" id="IPR050638">
    <property type="entry name" value="AA-Vitamin_Transporters"/>
</dbReference>
<name>A0A222GDE0_9GAMM</name>
<dbReference type="Gene3D" id="1.10.3730.20">
    <property type="match status" value="1"/>
</dbReference>
<protein>
    <submittedName>
        <fullName evidence="7">EamA/RhaT family transporter</fullName>
    </submittedName>
</protein>
<organism evidence="7 8">
    <name type="scientific">Cognaticolwellia beringensis</name>
    <dbReference type="NCBI Taxonomy" id="1967665"/>
    <lineage>
        <taxon>Bacteria</taxon>
        <taxon>Pseudomonadati</taxon>
        <taxon>Pseudomonadota</taxon>
        <taxon>Gammaproteobacteria</taxon>
        <taxon>Alteromonadales</taxon>
        <taxon>Colwelliaceae</taxon>
        <taxon>Cognaticolwellia</taxon>
    </lineage>
</organism>
<dbReference type="PANTHER" id="PTHR32322:SF9">
    <property type="entry name" value="AMINO-ACID METABOLITE EFFLUX PUMP-RELATED"/>
    <property type="match status" value="1"/>
</dbReference>
<evidence type="ECO:0000256" key="4">
    <source>
        <dbReference type="ARBA" id="ARBA00023136"/>
    </source>
</evidence>